<dbReference type="GeneID" id="109482154"/>
<organism evidence="2 3">
    <name type="scientific">Branchiostoma belcheri</name>
    <name type="common">Amphioxus</name>
    <dbReference type="NCBI Taxonomy" id="7741"/>
    <lineage>
        <taxon>Eukaryota</taxon>
        <taxon>Metazoa</taxon>
        <taxon>Chordata</taxon>
        <taxon>Cephalochordata</taxon>
        <taxon>Leptocardii</taxon>
        <taxon>Amphioxiformes</taxon>
        <taxon>Branchiostomatidae</taxon>
        <taxon>Branchiostoma</taxon>
    </lineage>
</organism>
<feature type="compositionally biased region" description="Basic and acidic residues" evidence="1">
    <location>
        <begin position="191"/>
        <end position="201"/>
    </location>
</feature>
<feature type="region of interest" description="Disordered" evidence="1">
    <location>
        <begin position="137"/>
        <end position="307"/>
    </location>
</feature>
<feature type="compositionally biased region" description="Polar residues" evidence="1">
    <location>
        <begin position="144"/>
        <end position="156"/>
    </location>
</feature>
<feature type="compositionally biased region" description="Basic and acidic residues" evidence="1">
    <location>
        <begin position="234"/>
        <end position="247"/>
    </location>
</feature>
<sequence>MLYLFYRSPDKGDPPALVVWVTCVVTYGTYQQHNRDVNLEKAAFIVQARETATVLHTLRHPWYDPVVIDLQIDCGYRCADVMSRYQLVFVELPPILEVSREDDALDSEGQEEFSSSSGCEYSFADFKDILSPVKVTDSPPVIQTHPSSTARNGSHQRTVEDVCAAMPPRGSNDTAGQLAAKSRRSNKRSRSRMDSMDKDKDVEPEELNPETSRGKQHKQDRRPSKPPSTTEVTIEIKPEKPKAERKLSRSRTLPSTPQKRRSSSADDLLRLQTNAGDDSLQRLGKGPLGKSAQDCSRLGAEEPPSGQTTLCIPQIHVESTETTERRRRLLPQPPVDGSTIPTRDAAWRLEDDDNVNYLCAIDDIRIQTADTVIQELVRHFSFFSSL</sequence>
<keyword evidence="2" id="KW-1185">Reference proteome</keyword>
<dbReference type="RefSeq" id="XP_019640417.1">
    <property type="nucleotide sequence ID" value="XM_019784858.1"/>
</dbReference>
<reference evidence="3" key="1">
    <citation type="submission" date="2025-08" db="UniProtKB">
        <authorList>
            <consortium name="RefSeq"/>
        </authorList>
    </citation>
    <scope>IDENTIFICATION</scope>
    <source>
        <tissue evidence="3">Gonad</tissue>
    </source>
</reference>
<proteinExistence type="predicted"/>
<dbReference type="AlphaFoldDB" id="A0A6P5AAP0"/>
<protein>
    <submittedName>
        <fullName evidence="3">Uncharacterized protein LOC109482154</fullName>
    </submittedName>
</protein>
<evidence type="ECO:0000256" key="1">
    <source>
        <dbReference type="SAM" id="MobiDB-lite"/>
    </source>
</evidence>
<evidence type="ECO:0000313" key="2">
    <source>
        <dbReference type="Proteomes" id="UP000515135"/>
    </source>
</evidence>
<name>A0A6P5AAP0_BRABE</name>
<feature type="compositionally biased region" description="Basic residues" evidence="1">
    <location>
        <begin position="181"/>
        <end position="190"/>
    </location>
</feature>
<gene>
    <name evidence="3" type="primary">LOC109482154</name>
</gene>
<accession>A0A6P5AAP0</accession>
<dbReference type="KEGG" id="bbel:109482154"/>
<dbReference type="Proteomes" id="UP000515135">
    <property type="component" value="Unplaced"/>
</dbReference>
<evidence type="ECO:0000313" key="3">
    <source>
        <dbReference type="RefSeq" id="XP_019640417.1"/>
    </source>
</evidence>